<organism evidence="2 3">
    <name type="scientific">Linum trigynum</name>
    <dbReference type="NCBI Taxonomy" id="586398"/>
    <lineage>
        <taxon>Eukaryota</taxon>
        <taxon>Viridiplantae</taxon>
        <taxon>Streptophyta</taxon>
        <taxon>Embryophyta</taxon>
        <taxon>Tracheophyta</taxon>
        <taxon>Spermatophyta</taxon>
        <taxon>Magnoliopsida</taxon>
        <taxon>eudicotyledons</taxon>
        <taxon>Gunneridae</taxon>
        <taxon>Pentapetalae</taxon>
        <taxon>rosids</taxon>
        <taxon>fabids</taxon>
        <taxon>Malpighiales</taxon>
        <taxon>Linaceae</taxon>
        <taxon>Linum</taxon>
    </lineage>
</organism>
<evidence type="ECO:0000313" key="3">
    <source>
        <dbReference type="Proteomes" id="UP001497516"/>
    </source>
</evidence>
<feature type="region of interest" description="Disordered" evidence="1">
    <location>
        <begin position="44"/>
        <end position="87"/>
    </location>
</feature>
<dbReference type="Proteomes" id="UP001497516">
    <property type="component" value="Chromosome 7"/>
</dbReference>
<reference evidence="2 3" key="1">
    <citation type="submission" date="2024-04" db="EMBL/GenBank/DDBJ databases">
        <authorList>
            <person name="Fracassetti M."/>
        </authorList>
    </citation>
    <scope>NUCLEOTIDE SEQUENCE [LARGE SCALE GENOMIC DNA]</scope>
</reference>
<dbReference type="AlphaFoldDB" id="A0AAV2FMR3"/>
<evidence type="ECO:0000313" key="2">
    <source>
        <dbReference type="EMBL" id="CAL1399573.1"/>
    </source>
</evidence>
<sequence>MGDKDHLLRRRERGQIIPERLRVLGKGPNSVNLLRVDAGSSQVDGGDVVAGGGEQRQHLVPRPRPEASFVDQHEVSSAAGGIRARNG</sequence>
<gene>
    <name evidence="2" type="ORF">LTRI10_LOCUS39749</name>
</gene>
<proteinExistence type="predicted"/>
<accession>A0AAV2FMR3</accession>
<name>A0AAV2FMR3_9ROSI</name>
<keyword evidence="3" id="KW-1185">Reference proteome</keyword>
<dbReference type="EMBL" id="OZ034820">
    <property type="protein sequence ID" value="CAL1399573.1"/>
    <property type="molecule type" value="Genomic_DNA"/>
</dbReference>
<protein>
    <submittedName>
        <fullName evidence="2">Uncharacterized protein</fullName>
    </submittedName>
</protein>
<evidence type="ECO:0000256" key="1">
    <source>
        <dbReference type="SAM" id="MobiDB-lite"/>
    </source>
</evidence>